<feature type="chain" id="PRO_5030159807" description="NnrU domain-containing protein" evidence="6">
    <location>
        <begin position="20"/>
        <end position="372"/>
    </location>
</feature>
<keyword evidence="3 5" id="KW-1133">Transmembrane helix</keyword>
<dbReference type="GO" id="GO:0009507">
    <property type="term" value="C:chloroplast"/>
    <property type="evidence" value="ECO:0007669"/>
    <property type="project" value="TreeGrafter"/>
</dbReference>
<organism evidence="8">
    <name type="scientific">Hemiselmis andersenii</name>
    <name type="common">Cryptophyte alga</name>
    <dbReference type="NCBI Taxonomy" id="464988"/>
    <lineage>
        <taxon>Eukaryota</taxon>
        <taxon>Cryptophyceae</taxon>
        <taxon>Cryptomonadales</taxon>
        <taxon>Hemiselmidaceae</taxon>
        <taxon>Hemiselmis</taxon>
    </lineage>
</organism>
<feature type="domain" description="NnrU" evidence="7">
    <location>
        <begin position="136"/>
        <end position="364"/>
    </location>
</feature>
<feature type="signal peptide" evidence="6">
    <location>
        <begin position="1"/>
        <end position="19"/>
    </location>
</feature>
<name>A0A6T8L0U0_HEMAN</name>
<evidence type="ECO:0000256" key="1">
    <source>
        <dbReference type="ARBA" id="ARBA00004141"/>
    </source>
</evidence>
<feature type="transmembrane region" description="Helical" evidence="5">
    <location>
        <begin position="275"/>
        <end position="297"/>
    </location>
</feature>
<evidence type="ECO:0000256" key="3">
    <source>
        <dbReference type="ARBA" id="ARBA00022989"/>
    </source>
</evidence>
<accession>A0A6T8L0U0</accession>
<keyword evidence="2 5" id="KW-0812">Transmembrane</keyword>
<dbReference type="EMBL" id="HBFK01018691">
    <property type="protein sequence ID" value="CAD8745065.1"/>
    <property type="molecule type" value="Transcribed_RNA"/>
</dbReference>
<evidence type="ECO:0000259" key="7">
    <source>
        <dbReference type="Pfam" id="PF07298"/>
    </source>
</evidence>
<dbReference type="InterPro" id="IPR009915">
    <property type="entry name" value="NnrU_dom"/>
</dbReference>
<feature type="transmembrane region" description="Helical" evidence="5">
    <location>
        <begin position="174"/>
        <end position="195"/>
    </location>
</feature>
<proteinExistence type="predicted"/>
<evidence type="ECO:0000256" key="6">
    <source>
        <dbReference type="SAM" id="SignalP"/>
    </source>
</evidence>
<dbReference type="Gene3D" id="1.20.120.1630">
    <property type="match status" value="1"/>
</dbReference>
<dbReference type="GO" id="GO:0090471">
    <property type="term" value="F:9,15,9'-tri-cis-zeta-carotene isomerase activity"/>
    <property type="evidence" value="ECO:0007669"/>
    <property type="project" value="TreeGrafter"/>
</dbReference>
<dbReference type="Pfam" id="PF07298">
    <property type="entry name" value="NnrU"/>
    <property type="match status" value="1"/>
</dbReference>
<evidence type="ECO:0000256" key="5">
    <source>
        <dbReference type="SAM" id="Phobius"/>
    </source>
</evidence>
<reference evidence="8" key="1">
    <citation type="submission" date="2021-01" db="EMBL/GenBank/DDBJ databases">
        <authorList>
            <person name="Corre E."/>
            <person name="Pelletier E."/>
            <person name="Niang G."/>
            <person name="Scheremetjew M."/>
            <person name="Finn R."/>
            <person name="Kale V."/>
            <person name="Holt S."/>
            <person name="Cochrane G."/>
            <person name="Meng A."/>
            <person name="Brown T."/>
            <person name="Cohen L."/>
        </authorList>
    </citation>
    <scope>NUCLEOTIDE SEQUENCE</scope>
    <source>
        <strain evidence="8">CCMP441</strain>
    </source>
</reference>
<gene>
    <name evidence="8" type="ORF">HAND1043_LOCUS11560</name>
</gene>
<protein>
    <recommendedName>
        <fullName evidence="7">NnrU domain-containing protein</fullName>
    </recommendedName>
</protein>
<sequence>MRIFLAAGLAVLAIGGADGFAVSPSLRFAGSSRLSLPSSLPQHALSAQASLPRKARLSSAGVSSVRMQQNPNLVGEDAGVFELSAQKVSSWAQFVGVFSVVMGALYVLWLNPSTGFGDEFASFFVNLAGGDTSVAMVAMLTFFGMCHSGLAGLRAKAEVAINEALGTEGVGERVWRVFFGVVSLPLAVSCVVFFINHRYDGAALWDFKLVPGFKPFCWITSFISFWFLYPSTFNLLEVAAVDKPKFHMWETGIMRVTRHPQMIGQALWCLPHTMWIGNSFMIATSFGLMAHHILGAWHGDRRLKTRYGEAFEEVKARTSVMPFAALLDGRQQPPEGWLKEFARAPYIAITVGTVAAYFAHPLLEGGATLLKW</sequence>
<feature type="transmembrane region" description="Helical" evidence="5">
    <location>
        <begin position="123"/>
        <end position="145"/>
    </location>
</feature>
<comment type="subcellular location">
    <subcellularLocation>
        <location evidence="1">Membrane</location>
        <topology evidence="1">Multi-pass membrane protein</topology>
    </subcellularLocation>
</comment>
<evidence type="ECO:0000256" key="4">
    <source>
        <dbReference type="ARBA" id="ARBA00023136"/>
    </source>
</evidence>
<keyword evidence="6" id="KW-0732">Signal</keyword>
<feature type="transmembrane region" description="Helical" evidence="5">
    <location>
        <begin position="216"/>
        <end position="236"/>
    </location>
</feature>
<dbReference type="PANTHER" id="PTHR35988:SF2">
    <property type="entry name" value="15-CIS-ZETA-CAROTENE ISOMERASE, CHLOROPLASTIC"/>
    <property type="match status" value="1"/>
</dbReference>
<evidence type="ECO:0000313" key="8">
    <source>
        <dbReference type="EMBL" id="CAD8745065.1"/>
    </source>
</evidence>
<dbReference type="GO" id="GO:0016020">
    <property type="term" value="C:membrane"/>
    <property type="evidence" value="ECO:0007669"/>
    <property type="project" value="UniProtKB-SubCell"/>
</dbReference>
<evidence type="ECO:0000256" key="2">
    <source>
        <dbReference type="ARBA" id="ARBA00022692"/>
    </source>
</evidence>
<dbReference type="PANTHER" id="PTHR35988">
    <property type="entry name" value="15-CIS-ZETA-CAROTENE ISOMERASE, CHLOROPLASTIC"/>
    <property type="match status" value="1"/>
</dbReference>
<feature type="transmembrane region" description="Helical" evidence="5">
    <location>
        <begin position="91"/>
        <end position="111"/>
    </location>
</feature>
<keyword evidence="4 5" id="KW-0472">Membrane</keyword>
<dbReference type="AlphaFoldDB" id="A0A6T8L0U0"/>